<feature type="region of interest" description="Disordered" evidence="1">
    <location>
        <begin position="401"/>
        <end position="427"/>
    </location>
</feature>
<organism evidence="3">
    <name type="scientific">Neodiprion lecontei</name>
    <name type="common">Redheaded pine sawfly</name>
    <dbReference type="NCBI Taxonomy" id="441921"/>
    <lineage>
        <taxon>Eukaryota</taxon>
        <taxon>Metazoa</taxon>
        <taxon>Ecdysozoa</taxon>
        <taxon>Arthropoda</taxon>
        <taxon>Hexapoda</taxon>
        <taxon>Insecta</taxon>
        <taxon>Pterygota</taxon>
        <taxon>Neoptera</taxon>
        <taxon>Endopterygota</taxon>
        <taxon>Hymenoptera</taxon>
        <taxon>Tenthredinoidea</taxon>
        <taxon>Diprionidae</taxon>
        <taxon>Diprioninae</taxon>
        <taxon>Neodiprion</taxon>
    </lineage>
</organism>
<dbReference type="Pfam" id="PF03564">
    <property type="entry name" value="DUF1759"/>
    <property type="match status" value="1"/>
</dbReference>
<feature type="region of interest" description="Disordered" evidence="1">
    <location>
        <begin position="296"/>
        <end position="322"/>
    </location>
</feature>
<feature type="region of interest" description="Disordered" evidence="1">
    <location>
        <begin position="101"/>
        <end position="120"/>
    </location>
</feature>
<dbReference type="PANTHER" id="PTHR47331">
    <property type="entry name" value="PHD-TYPE DOMAIN-CONTAINING PROTEIN"/>
    <property type="match status" value="1"/>
</dbReference>
<feature type="compositionally biased region" description="Low complexity" evidence="1">
    <location>
        <begin position="101"/>
        <end position="113"/>
    </location>
</feature>
<dbReference type="Proteomes" id="UP000829291">
    <property type="component" value="Chromosome 5"/>
</dbReference>
<dbReference type="PANTHER" id="PTHR47331:SF5">
    <property type="entry name" value="RIBONUCLEASE H"/>
    <property type="match status" value="1"/>
</dbReference>
<accession>A0A6J0BJP6</accession>
<dbReference type="KEGG" id="nlo:107220622"/>
<evidence type="ECO:0000313" key="3">
    <source>
        <dbReference type="RefSeq" id="XP_015514776.2"/>
    </source>
</evidence>
<dbReference type="InParanoid" id="A0A6J0BJP6"/>
<keyword evidence="2" id="KW-1185">Reference proteome</keyword>
<evidence type="ECO:0000313" key="2">
    <source>
        <dbReference type="Proteomes" id="UP000829291"/>
    </source>
</evidence>
<sequence length="427" mass="49491">MDAKNIALSTKRETLAKKIETIRREFEDETANYAVTNLRFNKLAEWFKIYDKLADKLEMTRPEDPEVVLAEELRTNYYELSSKILHANQARAAAEDLLNKGTLNNSTNNNTTTDTHRRAKLPTTEIPKFDGNFENWLSFKNKFQTMMEKREDVEDIDKFIYLRGALHGTASHKLSLFDASAENYQRAWALLTDTYQKERPLAYKHYDALLHLNPISNPTNENLTKLIDEARQHLNCLDTLKAKPTEAFVVRILELKLPIEIRDKWEETFDDDNILPTFELFSKFVTKTAFRLSSRKPESHTNSFKRRRDQTGNPRKYQRTEHTTRALVTSISNTCAHCKGSHPLYKCPHFNTLTVDQRVKFVKSARLCQNCMRNHKGACTSIRCKTCNKFHHTMLHYPRNTINEHTGTNTQRIQTPATAAADKSTTT</sequence>
<name>A0A6J0BJP6_NEOLC</name>
<dbReference type="InterPro" id="IPR005312">
    <property type="entry name" value="DUF1759"/>
</dbReference>
<reference evidence="3" key="1">
    <citation type="submission" date="2025-08" db="UniProtKB">
        <authorList>
            <consortium name="RefSeq"/>
        </authorList>
    </citation>
    <scope>IDENTIFICATION</scope>
    <source>
        <tissue evidence="3">Thorax and Abdomen</tissue>
    </source>
</reference>
<dbReference type="OrthoDB" id="7676348at2759"/>
<evidence type="ECO:0000256" key="1">
    <source>
        <dbReference type="SAM" id="MobiDB-lite"/>
    </source>
</evidence>
<gene>
    <name evidence="3" type="primary">LOC107220622</name>
</gene>
<proteinExistence type="predicted"/>
<dbReference type="RefSeq" id="XP_015514776.2">
    <property type="nucleotide sequence ID" value="XM_015659290.2"/>
</dbReference>
<dbReference type="GeneID" id="107220622"/>
<protein>
    <submittedName>
        <fullName evidence="3">Uncharacterized protein LOC107220622</fullName>
    </submittedName>
</protein>